<name>A0AA39P6U4_9AGAR</name>
<keyword evidence="2" id="KW-1185">Reference proteome</keyword>
<gene>
    <name evidence="1" type="ORF">EDD18DRAFT_1364626</name>
</gene>
<comment type="caution">
    <text evidence="1">The sequence shown here is derived from an EMBL/GenBank/DDBJ whole genome shotgun (WGS) entry which is preliminary data.</text>
</comment>
<proteinExistence type="predicted"/>
<dbReference type="EMBL" id="JAUEPU010000094">
    <property type="protein sequence ID" value="KAK0478675.1"/>
    <property type="molecule type" value="Genomic_DNA"/>
</dbReference>
<reference evidence="1" key="1">
    <citation type="submission" date="2023-06" db="EMBL/GenBank/DDBJ databases">
        <authorList>
            <consortium name="Lawrence Berkeley National Laboratory"/>
            <person name="Ahrendt S."/>
            <person name="Sahu N."/>
            <person name="Indic B."/>
            <person name="Wong-Bajracharya J."/>
            <person name="Merenyi Z."/>
            <person name="Ke H.-M."/>
            <person name="Monk M."/>
            <person name="Kocsube S."/>
            <person name="Drula E."/>
            <person name="Lipzen A."/>
            <person name="Balint B."/>
            <person name="Henrissat B."/>
            <person name="Andreopoulos B."/>
            <person name="Martin F.M."/>
            <person name="Harder C.B."/>
            <person name="Rigling D."/>
            <person name="Ford K.L."/>
            <person name="Foster G.D."/>
            <person name="Pangilinan J."/>
            <person name="Papanicolaou A."/>
            <person name="Barry K."/>
            <person name="LaButti K."/>
            <person name="Viragh M."/>
            <person name="Koriabine M."/>
            <person name="Yan M."/>
            <person name="Riley R."/>
            <person name="Champramary S."/>
            <person name="Plett K.L."/>
            <person name="Tsai I.J."/>
            <person name="Slot J."/>
            <person name="Sipos G."/>
            <person name="Plett J."/>
            <person name="Nagy L.G."/>
            <person name="Grigoriev I.V."/>
        </authorList>
    </citation>
    <scope>NUCLEOTIDE SEQUENCE</scope>
    <source>
        <strain evidence="1">HWK02</strain>
    </source>
</reference>
<organism evidence="1 2">
    <name type="scientific">Armillaria luteobubalina</name>
    <dbReference type="NCBI Taxonomy" id="153913"/>
    <lineage>
        <taxon>Eukaryota</taxon>
        <taxon>Fungi</taxon>
        <taxon>Dikarya</taxon>
        <taxon>Basidiomycota</taxon>
        <taxon>Agaricomycotina</taxon>
        <taxon>Agaricomycetes</taxon>
        <taxon>Agaricomycetidae</taxon>
        <taxon>Agaricales</taxon>
        <taxon>Marasmiineae</taxon>
        <taxon>Physalacriaceae</taxon>
        <taxon>Armillaria</taxon>
    </lineage>
</organism>
<protein>
    <submittedName>
        <fullName evidence="1">Uncharacterized protein</fullName>
    </submittedName>
</protein>
<dbReference type="Proteomes" id="UP001175228">
    <property type="component" value="Unassembled WGS sequence"/>
</dbReference>
<evidence type="ECO:0000313" key="1">
    <source>
        <dbReference type="EMBL" id="KAK0478675.1"/>
    </source>
</evidence>
<accession>A0AA39P6U4</accession>
<evidence type="ECO:0000313" key="2">
    <source>
        <dbReference type="Proteomes" id="UP001175228"/>
    </source>
</evidence>
<sequence>MAKVESPEERRVAHNTSSCRSYTKIATQSTRSDGTIIERRKVKDMGAGVLEPLIQQAKCLVEIEVNSCHSHIERCSLLAETMDQIERLSIKFALVTHGSLKVHANAVYQLYQESITADRPKGYRSVLDNAVLEISTIEHSILQHKHLILNTAGVGKEMRRLRVVLDPVQTLVSWLEEILMEAMISPTGLKGKYLNGELAFQM</sequence>
<dbReference type="AlphaFoldDB" id="A0AA39P6U4"/>